<dbReference type="InterPro" id="IPR025737">
    <property type="entry name" value="FApF"/>
</dbReference>
<evidence type="ECO:0000313" key="3">
    <source>
        <dbReference type="EMBL" id="KAJ9625293.1"/>
    </source>
</evidence>
<gene>
    <name evidence="3" type="ORF">H2204_010537</name>
</gene>
<keyword evidence="2" id="KW-0732">Signal</keyword>
<protein>
    <recommendedName>
        <fullName evidence="4">Transporter</fullName>
    </recommendedName>
</protein>
<feature type="region of interest" description="Disordered" evidence="1">
    <location>
        <begin position="109"/>
        <end position="128"/>
    </location>
</feature>
<evidence type="ECO:0000256" key="2">
    <source>
        <dbReference type="SAM" id="SignalP"/>
    </source>
</evidence>
<comment type="caution">
    <text evidence="3">The sequence shown here is derived from an EMBL/GenBank/DDBJ whole genome shotgun (WGS) entry which is preliminary data.</text>
</comment>
<proteinExistence type="predicted"/>
<evidence type="ECO:0008006" key="4">
    <source>
        <dbReference type="Google" id="ProtNLM"/>
    </source>
</evidence>
<feature type="chain" id="PRO_5041402077" description="Transporter" evidence="2">
    <location>
        <begin position="37"/>
        <end position="398"/>
    </location>
</feature>
<dbReference type="EMBL" id="JAPDRN010000089">
    <property type="protein sequence ID" value="KAJ9625293.1"/>
    <property type="molecule type" value="Genomic_DNA"/>
</dbReference>
<accession>A0AA38XVZ4</accession>
<dbReference type="AlphaFoldDB" id="A0AA38XVZ4"/>
<organism evidence="3">
    <name type="scientific">Knufia peltigerae</name>
    <dbReference type="NCBI Taxonomy" id="1002370"/>
    <lineage>
        <taxon>Eukaryota</taxon>
        <taxon>Fungi</taxon>
        <taxon>Dikarya</taxon>
        <taxon>Ascomycota</taxon>
        <taxon>Pezizomycotina</taxon>
        <taxon>Eurotiomycetes</taxon>
        <taxon>Chaetothyriomycetidae</taxon>
        <taxon>Chaetothyriales</taxon>
        <taxon>Trichomeriaceae</taxon>
        <taxon>Knufia</taxon>
    </lineage>
</organism>
<name>A0AA38XVZ4_9EURO</name>
<feature type="region of interest" description="Disordered" evidence="1">
    <location>
        <begin position="231"/>
        <end position="259"/>
    </location>
</feature>
<reference evidence="3" key="1">
    <citation type="submission" date="2022-10" db="EMBL/GenBank/DDBJ databases">
        <title>Culturing micro-colonial fungi from biological soil crusts in the Mojave desert and describing Neophaeococcomyces mojavensis, and introducing the new genera and species Taxawa tesnikishii.</title>
        <authorList>
            <person name="Kurbessoian T."/>
            <person name="Stajich J.E."/>
        </authorList>
    </citation>
    <scope>NUCLEOTIDE SEQUENCE</scope>
    <source>
        <strain evidence="3">TK_35</strain>
    </source>
</reference>
<evidence type="ECO:0000256" key="1">
    <source>
        <dbReference type="SAM" id="MobiDB-lite"/>
    </source>
</evidence>
<feature type="signal peptide" evidence="2">
    <location>
        <begin position="1"/>
        <end position="36"/>
    </location>
</feature>
<sequence length="398" mass="42185">MLAAAAGTTQTVGLRHGAAPMKVLFLIPLLALTACASPEKPVTRDAATPVVGGDRDAHGCIGSAGYQWCEHSQRCERPWELAQAQGLANTAEAIDAYCATPATPARRCPASTARRHASPASATERCGSRRAHGIAAHAEASLRDGARMRHTLLITLSLASTPVLAADPPSFDRPGIGFGTDTVPRGGLAVEVGLPSYQRDRDRDSLRTTSLSSDLLLRTGLAPGWELQLASTPWQRQRERGPGMPRTQQRGAGDSTVGVKWAGPGSTERTAWALLASGVIARGDAAFSDGRQYALAASVEHTFNDRWSGALYGSHQRGAGQRSTTWSPSLALSVTERLGTYLEAGFTHANQQPDQAIAGAGLTWMLRPNVQLDASFDLGLNRNSPDLQFGTGIAFYLQ</sequence>
<dbReference type="Pfam" id="PF13557">
    <property type="entry name" value="Phenol_MetA_deg"/>
    <property type="match status" value="1"/>
</dbReference>